<feature type="region of interest" description="Disordered" evidence="9">
    <location>
        <begin position="211"/>
        <end position="255"/>
    </location>
</feature>
<feature type="region of interest" description="Disordered" evidence="9">
    <location>
        <begin position="126"/>
        <end position="191"/>
    </location>
</feature>
<keyword evidence="7 8" id="KW-0539">Nucleus</keyword>
<keyword evidence="4" id="KW-0805">Transcription regulation</keyword>
<evidence type="ECO:0000256" key="8">
    <source>
        <dbReference type="PROSITE-ProRule" id="PRU00089"/>
    </source>
</evidence>
<accession>A0A8C3GHN6</accession>
<feature type="compositionally biased region" description="Basic residues" evidence="9">
    <location>
        <begin position="155"/>
        <end position="166"/>
    </location>
</feature>
<evidence type="ECO:0000313" key="11">
    <source>
        <dbReference type="Ensembl" id="ENSCMMP00000010392.1"/>
    </source>
</evidence>
<dbReference type="Gene3D" id="6.10.250.1690">
    <property type="match status" value="1"/>
</dbReference>
<dbReference type="GO" id="GO:0000978">
    <property type="term" value="F:RNA polymerase II cis-regulatory region sequence-specific DNA binding"/>
    <property type="evidence" value="ECO:0007669"/>
    <property type="project" value="TreeGrafter"/>
</dbReference>
<name>A0A8C3GHN6_CAIMO</name>
<reference evidence="11" key="2">
    <citation type="submission" date="2025-08" db="UniProtKB">
        <authorList>
            <consortium name="Ensembl"/>
        </authorList>
    </citation>
    <scope>IDENTIFICATION</scope>
</reference>
<dbReference type="SUPFAM" id="SSF46785">
    <property type="entry name" value="Winged helix' DNA-binding domain"/>
    <property type="match status" value="1"/>
</dbReference>
<dbReference type="InterPro" id="IPR001766">
    <property type="entry name" value="Fork_head_dom"/>
</dbReference>
<evidence type="ECO:0000256" key="9">
    <source>
        <dbReference type="SAM" id="MobiDB-lite"/>
    </source>
</evidence>
<dbReference type="InterPro" id="IPR032068">
    <property type="entry name" value="FOXO_KIX-bd"/>
</dbReference>
<evidence type="ECO:0000256" key="5">
    <source>
        <dbReference type="ARBA" id="ARBA00023125"/>
    </source>
</evidence>
<sequence length="571" mass="61260">MLGGGGSKAPSRALRDALVPGGFVQGDLPVTLRYLRDVAGPAVSLATVMASRAPRAEFPCIPRCHQPLPGQPSIRSRVGGAGSTRHSHPKAGRGARGEEQGNSIRHNLSLHTRFIRVQNEGTGKSSWWMLNPEGGKTGKTPRRRAVSMDNNSKFLRIKGKASKKKQLQVTQERGEDSPSSQQAKWSESPASHASDEYDAWADFRTRANSSASTLSGRLSPIMSNHEPDELEEDDGTPSSPLMYPSPSSTMSPSLSARCSVELPRLTDLTGTISLNESLGESLLEDLQDGYSMSPSQQLPPATLRQRSSSFTFNSKCSSMGAATNTYCGTIYSQPAMSLMRRLPMQTIQENKQATFSPVSSYRNASLQDLLSSISYAHKESMVPGDLPLPQAGPMVPARGHRQTPLLCGGGEQGLSSYPAHSASLMKSSALYHPSPASHHPAVNTSALANPVSLMSLPSDTCSMTAMPHHGHLHSYATNQGAHMSLLDSLQGPYPGAVHPPVLGQDRFPADLDLDMFNGSLECDVESIILNDFMDSDEMDFNFDSALPPQNALNVPVLPGGPQPTNQSWVPG</sequence>
<dbReference type="Gene3D" id="1.10.10.10">
    <property type="entry name" value="Winged helix-like DNA-binding domain superfamily/Winged helix DNA-binding domain"/>
    <property type="match status" value="1"/>
</dbReference>
<dbReference type="PROSITE" id="PS50039">
    <property type="entry name" value="FORK_HEAD_3"/>
    <property type="match status" value="1"/>
</dbReference>
<dbReference type="Pfam" id="PF16675">
    <property type="entry name" value="FOXO_KIX_bdg"/>
    <property type="match status" value="1"/>
</dbReference>
<evidence type="ECO:0000256" key="1">
    <source>
        <dbReference type="ARBA" id="ARBA00004123"/>
    </source>
</evidence>
<feature type="DNA-binding region" description="Fork-head" evidence="8">
    <location>
        <begin position="102"/>
        <end position="145"/>
    </location>
</feature>
<evidence type="ECO:0000256" key="3">
    <source>
        <dbReference type="ARBA" id="ARBA00022490"/>
    </source>
</evidence>
<reference evidence="11" key="1">
    <citation type="submission" date="2018-09" db="EMBL/GenBank/DDBJ databases">
        <title>Common duck and Muscovy duck high density SNP chip.</title>
        <authorList>
            <person name="Vignal A."/>
            <person name="Thebault N."/>
            <person name="Warren W.C."/>
        </authorList>
    </citation>
    <scope>NUCLEOTIDE SEQUENCE [LARGE SCALE GENOMIC DNA]</scope>
</reference>
<dbReference type="SMART" id="SM00339">
    <property type="entry name" value="FH"/>
    <property type="match status" value="1"/>
</dbReference>
<dbReference type="Pfam" id="PF16676">
    <property type="entry name" value="FOXO-TAD"/>
    <property type="match status" value="1"/>
</dbReference>
<dbReference type="GO" id="GO:0005737">
    <property type="term" value="C:cytoplasm"/>
    <property type="evidence" value="ECO:0007669"/>
    <property type="project" value="UniProtKB-SubCell"/>
</dbReference>
<reference evidence="11" key="3">
    <citation type="submission" date="2025-09" db="UniProtKB">
        <authorList>
            <consortium name="Ensembl"/>
        </authorList>
    </citation>
    <scope>IDENTIFICATION</scope>
</reference>
<dbReference type="GO" id="GO:0005634">
    <property type="term" value="C:nucleus"/>
    <property type="evidence" value="ECO:0007669"/>
    <property type="project" value="UniProtKB-SubCell"/>
</dbReference>
<dbReference type="GO" id="GO:0000981">
    <property type="term" value="F:DNA-binding transcription factor activity, RNA polymerase II-specific"/>
    <property type="evidence" value="ECO:0007669"/>
    <property type="project" value="TreeGrafter"/>
</dbReference>
<evidence type="ECO:0000313" key="12">
    <source>
        <dbReference type="Proteomes" id="UP000694556"/>
    </source>
</evidence>
<feature type="region of interest" description="Disordered" evidence="9">
    <location>
        <begin position="76"/>
        <end position="102"/>
    </location>
</feature>
<feature type="domain" description="Fork-head" evidence="10">
    <location>
        <begin position="102"/>
        <end position="145"/>
    </location>
</feature>
<proteinExistence type="predicted"/>
<dbReference type="Ensembl" id="ENSCMMT00000011450.1">
    <property type="protein sequence ID" value="ENSCMMP00000010392.1"/>
    <property type="gene ID" value="ENSCMMG00000006579.1"/>
</dbReference>
<dbReference type="Proteomes" id="UP000694556">
    <property type="component" value="Chromosome 24"/>
</dbReference>
<dbReference type="InterPro" id="IPR032067">
    <property type="entry name" value="FOXO-TAD"/>
</dbReference>
<feature type="compositionally biased region" description="Low complexity" evidence="9">
    <location>
        <begin position="236"/>
        <end position="255"/>
    </location>
</feature>
<evidence type="ECO:0000259" key="10">
    <source>
        <dbReference type="PROSITE" id="PS50039"/>
    </source>
</evidence>
<dbReference type="Pfam" id="PF00250">
    <property type="entry name" value="Forkhead"/>
    <property type="match status" value="1"/>
</dbReference>
<keyword evidence="12" id="KW-1185">Reference proteome</keyword>
<evidence type="ECO:0000256" key="4">
    <source>
        <dbReference type="ARBA" id="ARBA00023015"/>
    </source>
</evidence>
<dbReference type="InterPro" id="IPR036388">
    <property type="entry name" value="WH-like_DNA-bd_sf"/>
</dbReference>
<evidence type="ECO:0000256" key="2">
    <source>
        <dbReference type="ARBA" id="ARBA00004496"/>
    </source>
</evidence>
<keyword evidence="5 8" id="KW-0238">DNA-binding</keyword>
<organism evidence="11 12">
    <name type="scientific">Cairina moschata</name>
    <name type="common">Muscovy duck</name>
    <dbReference type="NCBI Taxonomy" id="8855"/>
    <lineage>
        <taxon>Eukaryota</taxon>
        <taxon>Metazoa</taxon>
        <taxon>Chordata</taxon>
        <taxon>Craniata</taxon>
        <taxon>Vertebrata</taxon>
        <taxon>Euteleostomi</taxon>
        <taxon>Archelosauria</taxon>
        <taxon>Archosauria</taxon>
        <taxon>Dinosauria</taxon>
        <taxon>Saurischia</taxon>
        <taxon>Theropoda</taxon>
        <taxon>Coelurosauria</taxon>
        <taxon>Aves</taxon>
        <taxon>Neognathae</taxon>
        <taxon>Galloanserae</taxon>
        <taxon>Anseriformes</taxon>
        <taxon>Anatidae</taxon>
        <taxon>Anatinae</taxon>
        <taxon>Cairina</taxon>
    </lineage>
</organism>
<comment type="subcellular location">
    <subcellularLocation>
        <location evidence="2">Cytoplasm</location>
    </subcellularLocation>
    <subcellularLocation>
        <location evidence="1 8">Nucleus</location>
    </subcellularLocation>
</comment>
<dbReference type="PANTHER" id="PTHR45767:SF5">
    <property type="entry name" value="FORKHEAD BOX PROTEIN O6"/>
    <property type="match status" value="1"/>
</dbReference>
<evidence type="ECO:0000256" key="6">
    <source>
        <dbReference type="ARBA" id="ARBA00023163"/>
    </source>
</evidence>
<dbReference type="PANTHER" id="PTHR45767">
    <property type="entry name" value="FORKHEAD BOX PROTEIN O"/>
    <property type="match status" value="1"/>
</dbReference>
<evidence type="ECO:0000256" key="7">
    <source>
        <dbReference type="ARBA" id="ARBA00023242"/>
    </source>
</evidence>
<keyword evidence="3" id="KW-0963">Cytoplasm</keyword>
<dbReference type="AlphaFoldDB" id="A0A8C3GHN6"/>
<dbReference type="InterPro" id="IPR036390">
    <property type="entry name" value="WH_DNA-bd_sf"/>
</dbReference>
<protein>
    <submittedName>
        <fullName evidence="11">Forkhead box O6</fullName>
    </submittedName>
</protein>
<feature type="compositionally biased region" description="Polar residues" evidence="9">
    <location>
        <begin position="167"/>
        <end position="191"/>
    </location>
</feature>
<keyword evidence="6" id="KW-0804">Transcription</keyword>